<dbReference type="PRINTS" id="PR00934">
    <property type="entry name" value="XHISDIPTASE"/>
</dbReference>
<evidence type="ECO:0000259" key="1">
    <source>
        <dbReference type="Pfam" id="PF07687"/>
    </source>
</evidence>
<dbReference type="GO" id="GO:0005829">
    <property type="term" value="C:cytosol"/>
    <property type="evidence" value="ECO:0007669"/>
    <property type="project" value="TreeGrafter"/>
</dbReference>
<gene>
    <name evidence="2" type="ORF">M0811_09130</name>
</gene>
<dbReference type="OrthoDB" id="191370at2759"/>
<dbReference type="AlphaFoldDB" id="A0A9Q0LHK9"/>
<accession>A0A9Q0LHK9</accession>
<dbReference type="PANTHER" id="PTHR43501:SF1">
    <property type="entry name" value="CYTOSOL NON-SPECIFIC DIPEPTIDASE"/>
    <property type="match status" value="1"/>
</dbReference>
<name>A0A9Q0LHK9_ANAIG</name>
<proteinExistence type="predicted"/>
<dbReference type="PANTHER" id="PTHR43501">
    <property type="entry name" value="CYTOSOL NON-SPECIFIC DIPEPTIDASE"/>
    <property type="match status" value="1"/>
</dbReference>
<feature type="domain" description="Peptidase M20 dimerisation" evidence="1">
    <location>
        <begin position="199"/>
        <end position="281"/>
    </location>
</feature>
<protein>
    <submittedName>
        <fullName evidence="2">Aminoacyl-histidine dipeptidase</fullName>
    </submittedName>
</protein>
<organism evidence="2 3">
    <name type="scientific">Anaeramoeba ignava</name>
    <name type="common">Anaerobic marine amoeba</name>
    <dbReference type="NCBI Taxonomy" id="1746090"/>
    <lineage>
        <taxon>Eukaryota</taxon>
        <taxon>Metamonada</taxon>
        <taxon>Anaeramoebidae</taxon>
        <taxon>Anaeramoeba</taxon>
    </lineage>
</organism>
<dbReference type="SUPFAM" id="SSF53187">
    <property type="entry name" value="Zn-dependent exopeptidases"/>
    <property type="match status" value="1"/>
</dbReference>
<reference evidence="2" key="1">
    <citation type="submission" date="2022-10" db="EMBL/GenBank/DDBJ databases">
        <title>Novel sulphate-reducing endosymbionts in the free-living metamonad Anaeramoeba.</title>
        <authorList>
            <person name="Jerlstrom-Hultqvist J."/>
            <person name="Cepicka I."/>
            <person name="Gallot-Lavallee L."/>
            <person name="Salas-Leiva D."/>
            <person name="Curtis B.A."/>
            <person name="Zahonova K."/>
            <person name="Pipaliya S."/>
            <person name="Dacks J."/>
            <person name="Roger A.J."/>
        </authorList>
    </citation>
    <scope>NUCLEOTIDE SEQUENCE</scope>
    <source>
        <strain evidence="2">BMAN</strain>
    </source>
</reference>
<dbReference type="GO" id="GO:0006508">
    <property type="term" value="P:proteolysis"/>
    <property type="evidence" value="ECO:0007669"/>
    <property type="project" value="InterPro"/>
</dbReference>
<dbReference type="OMA" id="VMPDMDM"/>
<comment type="caution">
    <text evidence="2">The sequence shown here is derived from an EMBL/GenBank/DDBJ whole genome shotgun (WGS) entry which is preliminary data.</text>
</comment>
<dbReference type="InterPro" id="IPR011650">
    <property type="entry name" value="Peptidase_M20_dimer"/>
</dbReference>
<dbReference type="PIRSF" id="PIRSF016599">
    <property type="entry name" value="Xaa-His_dipept"/>
    <property type="match status" value="1"/>
</dbReference>
<dbReference type="InterPro" id="IPR002933">
    <property type="entry name" value="Peptidase_M20"/>
</dbReference>
<dbReference type="Gene3D" id="3.40.630.10">
    <property type="entry name" value="Zn peptidases"/>
    <property type="match status" value="2"/>
</dbReference>
<dbReference type="Pfam" id="PF07687">
    <property type="entry name" value="M20_dimer"/>
    <property type="match status" value="1"/>
</dbReference>
<dbReference type="FunFam" id="3.40.630.10:FF:000018">
    <property type="entry name" value="Aminoacyl-histidine dipeptidase PepD"/>
    <property type="match status" value="1"/>
</dbReference>
<dbReference type="Proteomes" id="UP001149090">
    <property type="component" value="Unassembled WGS sequence"/>
</dbReference>
<dbReference type="EMBL" id="JAPDFW010000078">
    <property type="protein sequence ID" value="KAJ5072918.1"/>
    <property type="molecule type" value="Genomic_DNA"/>
</dbReference>
<dbReference type="Pfam" id="PF01546">
    <property type="entry name" value="Peptidase_M20"/>
    <property type="match status" value="1"/>
</dbReference>
<evidence type="ECO:0000313" key="3">
    <source>
        <dbReference type="Proteomes" id="UP001149090"/>
    </source>
</evidence>
<evidence type="ECO:0000313" key="2">
    <source>
        <dbReference type="EMBL" id="KAJ5072918.1"/>
    </source>
</evidence>
<dbReference type="InterPro" id="IPR001160">
    <property type="entry name" value="Peptidase_M20C"/>
</dbReference>
<sequence length="482" mass="53853">MQHKLERNTELLKKLGEPKELFQYFLALTEIPRVSGNVKPISEALIDFAKKHKIEVKTDKTGNILFRKQATKGNEDSVSVCLQAHMDMVGTKEPDYEFDFAKDPLNVFEKDGWLNAKSTTLGGDDGAGIAMILAAMTDKEAVHGPLEGLFTVDEEMLIVKMRKICIGSAGGSERKIELPLNQIEIPKEYDTKIELYLHGLLGGHTGCDIHEGRANSIKWLTRILLNCMESEFLIANFSSGHATNAIPNSGKVIVVLKSKDVENFKKKAEEMNEKIINEYKSIETKQPKLEMKTLDSNFEIKKVCDIQSGKKLLDLLLIIPHGVFRFSPDVTGLVESSQSCSICTIKESTAIIEILARSSVLSQVTLLDQELESICNLSSAKFIADKSSDFPPWAPIVHNNPLLDTMKSTFNELYQKQPEVYAIHAGLECACINIKYPEMISVSIGPQIYGAHSVDEKMSIQSFRETHKFLMKSLENLSKVKK</sequence>
<dbReference type="GO" id="GO:0070573">
    <property type="term" value="F:metallodipeptidase activity"/>
    <property type="evidence" value="ECO:0007669"/>
    <property type="project" value="TreeGrafter"/>
</dbReference>
<keyword evidence="3" id="KW-1185">Reference proteome</keyword>